<dbReference type="Proteomes" id="UP001198571">
    <property type="component" value="Unassembled WGS sequence"/>
</dbReference>
<dbReference type="RefSeq" id="WP_226935045.1">
    <property type="nucleotide sequence ID" value="NZ_JACDXX010000007.1"/>
</dbReference>
<proteinExistence type="predicted"/>
<protein>
    <recommendedName>
        <fullName evidence="3">Glycosyltransferase family 2 protein</fullName>
    </recommendedName>
</protein>
<reference evidence="1 2" key="1">
    <citation type="submission" date="2020-07" db="EMBL/GenBank/DDBJ databases">
        <title>Pseudogemmobacter sp. nov., isolated from poultry manure in Taiwan.</title>
        <authorList>
            <person name="Lin S.-Y."/>
            <person name="Tang Y.-S."/>
            <person name="Young C.-C."/>
        </authorList>
    </citation>
    <scope>NUCLEOTIDE SEQUENCE [LARGE SCALE GENOMIC DNA]</scope>
    <source>
        <strain evidence="1 2">CC-YST710</strain>
    </source>
</reference>
<dbReference type="EMBL" id="JACDXX010000007">
    <property type="protein sequence ID" value="MCB5410138.1"/>
    <property type="molecule type" value="Genomic_DNA"/>
</dbReference>
<accession>A0ABS8CL79</accession>
<evidence type="ECO:0000313" key="1">
    <source>
        <dbReference type="EMBL" id="MCB5410138.1"/>
    </source>
</evidence>
<evidence type="ECO:0000313" key="2">
    <source>
        <dbReference type="Proteomes" id="UP001198571"/>
    </source>
</evidence>
<sequence>MYQDKITMCLTIGRRPDLLRQTLETLRGLPPLPVIAINDFRDEETNAVFREFYPEGLLLDPGRHLGHHGAVDAMYAEVKTPYILHGEDDWGFTRTDFLADALKLLAADPQISVISLRATQDIPLTDADRARITTDQRDGVAFQRMEHLHEQWHGYTLNPHLAPKALWESLGGFSGFEKERHLSRHLRAKGMFVAYLLPEACRHIGEGRGADIRRHSLFRRFKKWLRGIKAA</sequence>
<dbReference type="Gene3D" id="3.90.550.10">
    <property type="entry name" value="Spore Coat Polysaccharide Biosynthesis Protein SpsA, Chain A"/>
    <property type="match status" value="1"/>
</dbReference>
<organism evidence="1 2">
    <name type="scientific">Pseudogemmobacter faecipullorum</name>
    <dbReference type="NCBI Taxonomy" id="2755041"/>
    <lineage>
        <taxon>Bacteria</taxon>
        <taxon>Pseudomonadati</taxon>
        <taxon>Pseudomonadota</taxon>
        <taxon>Alphaproteobacteria</taxon>
        <taxon>Rhodobacterales</taxon>
        <taxon>Paracoccaceae</taxon>
        <taxon>Pseudogemmobacter</taxon>
    </lineage>
</organism>
<dbReference type="SUPFAM" id="SSF53448">
    <property type="entry name" value="Nucleotide-diphospho-sugar transferases"/>
    <property type="match status" value="1"/>
</dbReference>
<comment type="caution">
    <text evidence="1">The sequence shown here is derived from an EMBL/GenBank/DDBJ whole genome shotgun (WGS) entry which is preliminary data.</text>
</comment>
<keyword evidence="2" id="KW-1185">Reference proteome</keyword>
<gene>
    <name evidence="1" type="ORF">H0485_09010</name>
</gene>
<dbReference type="InterPro" id="IPR029044">
    <property type="entry name" value="Nucleotide-diphossugar_trans"/>
</dbReference>
<name>A0ABS8CL79_9RHOB</name>
<evidence type="ECO:0008006" key="3">
    <source>
        <dbReference type="Google" id="ProtNLM"/>
    </source>
</evidence>